<dbReference type="InterPro" id="IPR008271">
    <property type="entry name" value="Ser/Thr_kinase_AS"/>
</dbReference>
<evidence type="ECO:0000256" key="3">
    <source>
        <dbReference type="ARBA" id="ARBA00022679"/>
    </source>
</evidence>
<keyword evidence="11" id="KW-1133">Transmembrane helix</keyword>
<evidence type="ECO:0000313" key="15">
    <source>
        <dbReference type="Proteomes" id="UP001526147"/>
    </source>
</evidence>
<reference evidence="14 15" key="1">
    <citation type="submission" date="2022-10" db="EMBL/GenBank/DDBJ databases">
        <title>Draft genome assembly of moderately radiation resistant bacterium Metabacillus halosaccharovorans.</title>
        <authorList>
            <person name="Pal S."/>
            <person name="Gopinathan A."/>
        </authorList>
    </citation>
    <scope>NUCLEOTIDE SEQUENCE [LARGE SCALE GENOMIC DNA]</scope>
    <source>
        <strain evidence="14 15">VITHBRA001</strain>
    </source>
</reference>
<accession>A0ABT3DKM0</accession>
<dbReference type="InterPro" id="IPR011009">
    <property type="entry name" value="Kinase-like_dom_sf"/>
</dbReference>
<dbReference type="SUPFAM" id="SSF56112">
    <property type="entry name" value="Protein kinase-like (PK-like)"/>
    <property type="match status" value="1"/>
</dbReference>
<feature type="transmembrane region" description="Helical" evidence="11">
    <location>
        <begin position="345"/>
        <end position="367"/>
    </location>
</feature>
<keyword evidence="15" id="KW-1185">Reference proteome</keyword>
<dbReference type="RefSeq" id="WP_264143893.1">
    <property type="nucleotide sequence ID" value="NZ_JAOYEY010000047.1"/>
</dbReference>
<dbReference type="Pfam" id="PF00069">
    <property type="entry name" value="Pkinase"/>
    <property type="match status" value="1"/>
</dbReference>
<feature type="region of interest" description="Disordered" evidence="10">
    <location>
        <begin position="313"/>
        <end position="338"/>
    </location>
</feature>
<keyword evidence="5 14" id="KW-0418">Kinase</keyword>
<dbReference type="PROSITE" id="PS00107">
    <property type="entry name" value="PROTEIN_KINASE_ATP"/>
    <property type="match status" value="1"/>
</dbReference>
<dbReference type="EC" id="2.7.11.1" evidence="1"/>
<dbReference type="PROSITE" id="PS50011">
    <property type="entry name" value="PROTEIN_KINASE_DOM"/>
    <property type="match status" value="1"/>
</dbReference>
<evidence type="ECO:0000256" key="8">
    <source>
        <dbReference type="ARBA" id="ARBA00048679"/>
    </source>
</evidence>
<feature type="domain" description="PASTA" evidence="13">
    <location>
        <begin position="510"/>
        <end position="577"/>
    </location>
</feature>
<dbReference type="InterPro" id="IPR000719">
    <property type="entry name" value="Prot_kinase_dom"/>
</dbReference>
<feature type="domain" description="Protein kinase" evidence="12">
    <location>
        <begin position="11"/>
        <end position="271"/>
    </location>
</feature>
<dbReference type="Gene3D" id="3.30.200.20">
    <property type="entry name" value="Phosphorylase Kinase, domain 1"/>
    <property type="match status" value="1"/>
</dbReference>
<evidence type="ECO:0000313" key="14">
    <source>
        <dbReference type="EMBL" id="MCV9887613.1"/>
    </source>
</evidence>
<keyword evidence="11" id="KW-0812">Transmembrane</keyword>
<keyword evidence="11" id="KW-0472">Membrane</keyword>
<dbReference type="PROSITE" id="PS00108">
    <property type="entry name" value="PROTEIN_KINASE_ST"/>
    <property type="match status" value="1"/>
</dbReference>
<dbReference type="GO" id="GO:0016301">
    <property type="term" value="F:kinase activity"/>
    <property type="evidence" value="ECO:0007669"/>
    <property type="project" value="UniProtKB-KW"/>
</dbReference>
<evidence type="ECO:0000256" key="10">
    <source>
        <dbReference type="SAM" id="MobiDB-lite"/>
    </source>
</evidence>
<evidence type="ECO:0000256" key="9">
    <source>
        <dbReference type="PROSITE-ProRule" id="PRU10141"/>
    </source>
</evidence>
<proteinExistence type="predicted"/>
<dbReference type="CDD" id="cd14014">
    <property type="entry name" value="STKc_PknB_like"/>
    <property type="match status" value="1"/>
</dbReference>
<evidence type="ECO:0000259" key="12">
    <source>
        <dbReference type="PROSITE" id="PS50011"/>
    </source>
</evidence>
<sequence length="666" mass="74586">MLIGKRISGRYKILEVVGGGGMANVYLARDMILEREVAMKVLRFDFSNDDEFIKRFRREAQSATSLAHPNIVSIYDVGEEDGIYYIVMEYVEGQTLKQYIQQFAPVHPRKAVSIMVQIASAIQHAHDNQIIHRDIKPHNILIDHHGNVKVTDFGIAMALSATTITQTNSVLGSVHYLSPEQARGGLANKKSDIYSIGIVFFELLTGRLPFDGESAISIALKHLQSETPSPKRWNPDIPQSIENIIIKSTAKDPFHRYDNVEELENDLETAFDVKRLSEPRFVIPDDEEATKAIPIITNENIENFKADDTIVRKPTVQSEPSPQTQNNVSKKGKKEKKPKKKKSKVATFIITTFIVIIISIVAAFFIVPEFLLPKDVEVPDLTGESYEEAVTILLEHGFDVGEEPILMTDEEIEEGHVIKTEPEANNIVKEGSLITIYESTGKEKVILDDYVGRSIERVKSILQLKGFENIKVTEETDENETAGRIISQSPEVGEEVVPSETEIELVVSKGPAQIKIENLVGKNRSEIDEYVTQYGFIPNISEENSDTVPEGNLISQLPEPGTEVVPKDTTLKLVYSSGPKAKPPKTVTRKVKIPYEPEQEGAELTVEINIDDAEHSISETYRTFKITSPREETLNFTINPGDDAYYQIIVDGKVHSSEKIEYPADE</sequence>
<dbReference type="InterPro" id="IPR005543">
    <property type="entry name" value="PASTA_dom"/>
</dbReference>
<dbReference type="CDD" id="cd06577">
    <property type="entry name" value="PASTA_pknB"/>
    <property type="match status" value="3"/>
</dbReference>
<evidence type="ECO:0000256" key="6">
    <source>
        <dbReference type="ARBA" id="ARBA00022840"/>
    </source>
</evidence>
<comment type="catalytic activity">
    <reaction evidence="7">
        <text>L-threonyl-[protein] + ATP = O-phospho-L-threonyl-[protein] + ADP + H(+)</text>
        <dbReference type="Rhea" id="RHEA:46608"/>
        <dbReference type="Rhea" id="RHEA-COMP:11060"/>
        <dbReference type="Rhea" id="RHEA-COMP:11605"/>
        <dbReference type="ChEBI" id="CHEBI:15378"/>
        <dbReference type="ChEBI" id="CHEBI:30013"/>
        <dbReference type="ChEBI" id="CHEBI:30616"/>
        <dbReference type="ChEBI" id="CHEBI:61977"/>
        <dbReference type="ChEBI" id="CHEBI:456216"/>
        <dbReference type="EC" id="2.7.11.1"/>
    </reaction>
</comment>
<evidence type="ECO:0000256" key="4">
    <source>
        <dbReference type="ARBA" id="ARBA00022741"/>
    </source>
</evidence>
<dbReference type="Pfam" id="PF03793">
    <property type="entry name" value="PASTA"/>
    <property type="match status" value="3"/>
</dbReference>
<evidence type="ECO:0000259" key="13">
    <source>
        <dbReference type="PROSITE" id="PS51178"/>
    </source>
</evidence>
<protein>
    <recommendedName>
        <fullName evidence="1">non-specific serine/threonine protein kinase</fullName>
        <ecNumber evidence="1">2.7.11.1</ecNumber>
    </recommendedName>
</protein>
<dbReference type="PANTHER" id="PTHR43289:SF34">
    <property type="entry name" value="SERINE_THREONINE-PROTEIN KINASE YBDM-RELATED"/>
    <property type="match status" value="1"/>
</dbReference>
<name>A0ABT3DKM0_9BACI</name>
<dbReference type="Gene3D" id="2.60.40.2560">
    <property type="match status" value="1"/>
</dbReference>
<dbReference type="PANTHER" id="PTHR43289">
    <property type="entry name" value="MITOGEN-ACTIVATED PROTEIN KINASE KINASE KINASE 20-RELATED"/>
    <property type="match status" value="1"/>
</dbReference>
<dbReference type="NCBIfam" id="NF033483">
    <property type="entry name" value="PknB_PASTA_kin"/>
    <property type="match status" value="1"/>
</dbReference>
<evidence type="ECO:0000256" key="2">
    <source>
        <dbReference type="ARBA" id="ARBA00022527"/>
    </source>
</evidence>
<feature type="domain" description="PASTA" evidence="13">
    <location>
        <begin position="372"/>
        <end position="440"/>
    </location>
</feature>
<keyword evidence="6 9" id="KW-0067">ATP-binding</keyword>
<dbReference type="Gene3D" id="1.10.510.10">
    <property type="entry name" value="Transferase(Phosphotransferase) domain 1"/>
    <property type="match status" value="1"/>
</dbReference>
<keyword evidence="2" id="KW-0723">Serine/threonine-protein kinase</keyword>
<keyword evidence="3" id="KW-0808">Transferase</keyword>
<dbReference type="Gene3D" id="3.30.10.20">
    <property type="match status" value="3"/>
</dbReference>
<organism evidence="14 15">
    <name type="scientific">Metabacillus halosaccharovorans</name>
    <dbReference type="NCBI Taxonomy" id="930124"/>
    <lineage>
        <taxon>Bacteria</taxon>
        <taxon>Bacillati</taxon>
        <taxon>Bacillota</taxon>
        <taxon>Bacilli</taxon>
        <taxon>Bacillales</taxon>
        <taxon>Bacillaceae</taxon>
        <taxon>Metabacillus</taxon>
    </lineage>
</organism>
<evidence type="ECO:0000256" key="1">
    <source>
        <dbReference type="ARBA" id="ARBA00012513"/>
    </source>
</evidence>
<dbReference type="EMBL" id="JAOYEY010000047">
    <property type="protein sequence ID" value="MCV9887613.1"/>
    <property type="molecule type" value="Genomic_DNA"/>
</dbReference>
<gene>
    <name evidence="14" type="primary">pknB</name>
    <name evidence="14" type="ORF">OIH86_18390</name>
</gene>
<dbReference type="InterPro" id="IPR017441">
    <property type="entry name" value="Protein_kinase_ATP_BS"/>
</dbReference>
<dbReference type="PROSITE" id="PS51178">
    <property type="entry name" value="PASTA"/>
    <property type="match status" value="3"/>
</dbReference>
<comment type="caution">
    <text evidence="14">The sequence shown here is derived from an EMBL/GenBank/DDBJ whole genome shotgun (WGS) entry which is preliminary data.</text>
</comment>
<dbReference type="SMART" id="SM00220">
    <property type="entry name" value="S_TKc"/>
    <property type="match status" value="1"/>
</dbReference>
<feature type="binding site" evidence="9">
    <location>
        <position position="40"/>
    </location>
    <ligand>
        <name>ATP</name>
        <dbReference type="ChEBI" id="CHEBI:30616"/>
    </ligand>
</feature>
<evidence type="ECO:0000256" key="7">
    <source>
        <dbReference type="ARBA" id="ARBA00047899"/>
    </source>
</evidence>
<keyword evidence="4 9" id="KW-0547">Nucleotide-binding</keyword>
<evidence type="ECO:0000256" key="5">
    <source>
        <dbReference type="ARBA" id="ARBA00022777"/>
    </source>
</evidence>
<dbReference type="Proteomes" id="UP001526147">
    <property type="component" value="Unassembled WGS sequence"/>
</dbReference>
<comment type="catalytic activity">
    <reaction evidence="8">
        <text>L-seryl-[protein] + ATP = O-phospho-L-seryl-[protein] + ADP + H(+)</text>
        <dbReference type="Rhea" id="RHEA:17989"/>
        <dbReference type="Rhea" id="RHEA-COMP:9863"/>
        <dbReference type="Rhea" id="RHEA-COMP:11604"/>
        <dbReference type="ChEBI" id="CHEBI:15378"/>
        <dbReference type="ChEBI" id="CHEBI:29999"/>
        <dbReference type="ChEBI" id="CHEBI:30616"/>
        <dbReference type="ChEBI" id="CHEBI:83421"/>
        <dbReference type="ChEBI" id="CHEBI:456216"/>
        <dbReference type="EC" id="2.7.11.1"/>
    </reaction>
</comment>
<dbReference type="SMART" id="SM00740">
    <property type="entry name" value="PASTA"/>
    <property type="match status" value="3"/>
</dbReference>
<feature type="compositionally biased region" description="Polar residues" evidence="10">
    <location>
        <begin position="315"/>
        <end position="329"/>
    </location>
</feature>
<evidence type="ECO:0000256" key="11">
    <source>
        <dbReference type="SAM" id="Phobius"/>
    </source>
</evidence>
<feature type="domain" description="PASTA" evidence="13">
    <location>
        <begin position="441"/>
        <end position="509"/>
    </location>
</feature>